<dbReference type="Pfam" id="PF00106">
    <property type="entry name" value="adh_short"/>
    <property type="match status" value="1"/>
</dbReference>
<name>A0ABN3V437_9PSEU</name>
<reference evidence="3 4" key="1">
    <citation type="journal article" date="2019" name="Int. J. Syst. Evol. Microbiol.">
        <title>The Global Catalogue of Microorganisms (GCM) 10K type strain sequencing project: providing services to taxonomists for standard genome sequencing and annotation.</title>
        <authorList>
            <consortium name="The Broad Institute Genomics Platform"/>
            <consortium name="The Broad Institute Genome Sequencing Center for Infectious Disease"/>
            <person name="Wu L."/>
            <person name="Ma J."/>
        </authorList>
    </citation>
    <scope>NUCLEOTIDE SEQUENCE [LARGE SCALE GENOMIC DNA]</scope>
    <source>
        <strain evidence="3 4">JCM 9383</strain>
    </source>
</reference>
<sequence>MTGPVVITGASSGLGLATAAGLAAAGRDVILACRSVSRGEAAAAEIRSRTPDARLEVLELDLADLASVRAAAEPLAARRPQALLCNAGLQVVDGVRRSPDGHELTFATNHLGHYLLVRRLLDHLAQPARIVLVSSGTHLGPRRSMGFPAPRWENPRLLADPDRSSLDDSARSGRIRYSTSKLANIYTTYELNRRLRGRRITVNAFDPGLMPQTGLARDYPAFVRRGYERLAPLLVRAVPGVRSVARSAADLVWLLDDPEPGEVSGLYFVGRRPRKSSAESYDRGRAAELWDVSAELAGIDGA</sequence>
<dbReference type="EMBL" id="BAAAUX010000003">
    <property type="protein sequence ID" value="GAA2777564.1"/>
    <property type="molecule type" value="Genomic_DNA"/>
</dbReference>
<evidence type="ECO:0000313" key="3">
    <source>
        <dbReference type="EMBL" id="GAA2777564.1"/>
    </source>
</evidence>
<dbReference type="PANTHER" id="PTHR24320:SF227">
    <property type="entry name" value="RETINOL DEHYDROGENASE 11"/>
    <property type="match status" value="1"/>
</dbReference>
<organism evidence="3 4">
    <name type="scientific">Saccharopolyspora taberi</name>
    <dbReference type="NCBI Taxonomy" id="60895"/>
    <lineage>
        <taxon>Bacteria</taxon>
        <taxon>Bacillati</taxon>
        <taxon>Actinomycetota</taxon>
        <taxon>Actinomycetes</taxon>
        <taxon>Pseudonocardiales</taxon>
        <taxon>Pseudonocardiaceae</taxon>
        <taxon>Saccharopolyspora</taxon>
    </lineage>
</organism>
<evidence type="ECO:0000313" key="4">
    <source>
        <dbReference type="Proteomes" id="UP001500979"/>
    </source>
</evidence>
<dbReference type="InterPro" id="IPR036291">
    <property type="entry name" value="NAD(P)-bd_dom_sf"/>
</dbReference>
<keyword evidence="2" id="KW-0560">Oxidoreductase</keyword>
<comment type="similarity">
    <text evidence="1">Belongs to the short-chain dehydrogenases/reductases (SDR) family.</text>
</comment>
<keyword evidence="4" id="KW-1185">Reference proteome</keyword>
<dbReference type="InterPro" id="IPR002347">
    <property type="entry name" value="SDR_fam"/>
</dbReference>
<gene>
    <name evidence="3" type="ORF">GCM10010470_08310</name>
</gene>
<accession>A0ABN3V437</accession>
<comment type="caution">
    <text evidence="3">The sequence shown here is derived from an EMBL/GenBank/DDBJ whole genome shotgun (WGS) entry which is preliminary data.</text>
</comment>
<dbReference type="PANTHER" id="PTHR24320">
    <property type="entry name" value="RETINOL DEHYDROGENASE"/>
    <property type="match status" value="1"/>
</dbReference>
<evidence type="ECO:0000256" key="1">
    <source>
        <dbReference type="ARBA" id="ARBA00006484"/>
    </source>
</evidence>
<protein>
    <submittedName>
        <fullName evidence="3">Protochlorophyllide reductase</fullName>
    </submittedName>
</protein>
<dbReference type="RefSeq" id="WP_344678006.1">
    <property type="nucleotide sequence ID" value="NZ_BAAAUX010000003.1"/>
</dbReference>
<proteinExistence type="inferred from homology"/>
<dbReference type="Proteomes" id="UP001500979">
    <property type="component" value="Unassembled WGS sequence"/>
</dbReference>
<dbReference type="SUPFAM" id="SSF51735">
    <property type="entry name" value="NAD(P)-binding Rossmann-fold domains"/>
    <property type="match status" value="1"/>
</dbReference>
<dbReference type="Gene3D" id="3.40.50.720">
    <property type="entry name" value="NAD(P)-binding Rossmann-like Domain"/>
    <property type="match status" value="1"/>
</dbReference>
<evidence type="ECO:0000256" key="2">
    <source>
        <dbReference type="ARBA" id="ARBA00023002"/>
    </source>
</evidence>
<dbReference type="PRINTS" id="PR00081">
    <property type="entry name" value="GDHRDH"/>
</dbReference>